<keyword evidence="2" id="KW-1185">Reference proteome</keyword>
<dbReference type="Proteomes" id="UP000315343">
    <property type="component" value="Unassembled WGS sequence"/>
</dbReference>
<proteinExistence type="predicted"/>
<evidence type="ECO:0000313" key="2">
    <source>
        <dbReference type="Proteomes" id="UP000315343"/>
    </source>
</evidence>
<sequence>MSLVTGDFYSEAIGMYTEFTAILPEESITKKNKGKKYPTLYLLHGGLHDHTSMIRDTKLYKIIGEKFPEIVVIMPNCDFSFFTDYHGDYKYAYKFKSFICDELIEITRALFPLSHKREDTAIYGWSMGGFGAMTAGLNHPETYGYVGTQCGMVNMPWAVATRDFLKVKHSIMFGKDLKVKDTEYDFYYLIDQMINSDGVKPAIFHSRTEEDYLGKINEEFYEYCKELRMDYTTIKTLGIHGWGKDDAGLIGFIEWLSGRMKEEVK</sequence>
<organism evidence="1 2">
    <name type="scientific">Sedimentibacter saalensis</name>
    <dbReference type="NCBI Taxonomy" id="130788"/>
    <lineage>
        <taxon>Bacteria</taxon>
        <taxon>Bacillati</taxon>
        <taxon>Bacillota</taxon>
        <taxon>Tissierellia</taxon>
        <taxon>Sedimentibacter</taxon>
    </lineage>
</organism>
<dbReference type="GO" id="GO:0016787">
    <property type="term" value="F:hydrolase activity"/>
    <property type="evidence" value="ECO:0007669"/>
    <property type="project" value="UniProtKB-KW"/>
</dbReference>
<dbReference type="Gene3D" id="3.40.50.1820">
    <property type="entry name" value="alpha/beta hydrolase"/>
    <property type="match status" value="1"/>
</dbReference>
<comment type="caution">
    <text evidence="1">The sequence shown here is derived from an EMBL/GenBank/DDBJ whole genome shotgun (WGS) entry which is preliminary data.</text>
</comment>
<dbReference type="EMBL" id="VLKH01000004">
    <property type="protein sequence ID" value="TWH80408.1"/>
    <property type="molecule type" value="Genomic_DNA"/>
</dbReference>
<dbReference type="OrthoDB" id="9803578at2"/>
<gene>
    <name evidence="1" type="ORF">LY60_01670</name>
</gene>
<dbReference type="InterPro" id="IPR029058">
    <property type="entry name" value="AB_hydrolase_fold"/>
</dbReference>
<dbReference type="InterPro" id="IPR050583">
    <property type="entry name" value="Mycobacterial_A85_antigen"/>
</dbReference>
<dbReference type="GO" id="GO:0016747">
    <property type="term" value="F:acyltransferase activity, transferring groups other than amino-acyl groups"/>
    <property type="evidence" value="ECO:0007669"/>
    <property type="project" value="TreeGrafter"/>
</dbReference>
<dbReference type="SUPFAM" id="SSF53474">
    <property type="entry name" value="alpha/beta-Hydrolases"/>
    <property type="match status" value="1"/>
</dbReference>
<protein>
    <submittedName>
        <fullName evidence="1">S-formylglutathione hydrolase FrmB</fullName>
    </submittedName>
</protein>
<dbReference type="InterPro" id="IPR000801">
    <property type="entry name" value="Esterase-like"/>
</dbReference>
<dbReference type="Pfam" id="PF00756">
    <property type="entry name" value="Esterase"/>
    <property type="match status" value="1"/>
</dbReference>
<dbReference type="PANTHER" id="PTHR48098">
    <property type="entry name" value="ENTEROCHELIN ESTERASE-RELATED"/>
    <property type="match status" value="1"/>
</dbReference>
<evidence type="ECO:0000313" key="1">
    <source>
        <dbReference type="EMBL" id="TWH80408.1"/>
    </source>
</evidence>
<keyword evidence="1" id="KW-0378">Hydrolase</keyword>
<reference evidence="1 2" key="1">
    <citation type="submission" date="2019-07" db="EMBL/GenBank/DDBJ databases">
        <title>Genomic Encyclopedia of Type Strains, Phase I: the one thousand microbial genomes (KMG-I) project.</title>
        <authorList>
            <person name="Kyrpides N."/>
        </authorList>
    </citation>
    <scope>NUCLEOTIDE SEQUENCE [LARGE SCALE GENOMIC DNA]</scope>
    <source>
        <strain evidence="1 2">DSM 13558</strain>
    </source>
</reference>
<dbReference type="RefSeq" id="WP_145082266.1">
    <property type="nucleotide sequence ID" value="NZ_JAYFNS010000006.1"/>
</dbReference>
<dbReference type="PANTHER" id="PTHR48098:SF1">
    <property type="entry name" value="DIACYLGLYCEROL ACYLTRANSFERASE_MYCOLYLTRANSFERASE AG85A"/>
    <property type="match status" value="1"/>
</dbReference>
<accession>A0A562JB31</accession>
<name>A0A562JB31_9FIRM</name>
<dbReference type="AlphaFoldDB" id="A0A562JB31"/>